<accession>B4MYR5</accession>
<dbReference type="Proteomes" id="UP000007798">
    <property type="component" value="Unassembled WGS sequence"/>
</dbReference>
<dbReference type="InParanoid" id="B4MYR5"/>
<feature type="compositionally biased region" description="Basic and acidic residues" evidence="1">
    <location>
        <begin position="277"/>
        <end position="288"/>
    </location>
</feature>
<reference evidence="3 4" key="1">
    <citation type="journal article" date="2007" name="Nature">
        <title>Evolution of genes and genomes on the Drosophila phylogeny.</title>
        <authorList>
            <consortium name="Drosophila 12 Genomes Consortium"/>
            <person name="Clark A.G."/>
            <person name="Eisen M.B."/>
            <person name="Smith D.R."/>
            <person name="Bergman C.M."/>
            <person name="Oliver B."/>
            <person name="Markow T.A."/>
            <person name="Kaufman T.C."/>
            <person name="Kellis M."/>
            <person name="Gelbart W."/>
            <person name="Iyer V.N."/>
            <person name="Pollard D.A."/>
            <person name="Sackton T.B."/>
            <person name="Larracuente A.M."/>
            <person name="Singh N.D."/>
            <person name="Abad J.P."/>
            <person name="Abt D.N."/>
            <person name="Adryan B."/>
            <person name="Aguade M."/>
            <person name="Akashi H."/>
            <person name="Anderson W.W."/>
            <person name="Aquadro C.F."/>
            <person name="Ardell D.H."/>
            <person name="Arguello R."/>
            <person name="Artieri C.G."/>
            <person name="Barbash D.A."/>
            <person name="Barker D."/>
            <person name="Barsanti P."/>
            <person name="Batterham P."/>
            <person name="Batzoglou S."/>
            <person name="Begun D."/>
            <person name="Bhutkar A."/>
            <person name="Blanco E."/>
            <person name="Bosak S.A."/>
            <person name="Bradley R.K."/>
            <person name="Brand A.D."/>
            <person name="Brent M.R."/>
            <person name="Brooks A.N."/>
            <person name="Brown R.H."/>
            <person name="Butlin R.K."/>
            <person name="Caggese C."/>
            <person name="Calvi B.R."/>
            <person name="Bernardo de Carvalho A."/>
            <person name="Caspi A."/>
            <person name="Castrezana S."/>
            <person name="Celniker S.E."/>
            <person name="Chang J.L."/>
            <person name="Chapple C."/>
            <person name="Chatterji S."/>
            <person name="Chinwalla A."/>
            <person name="Civetta A."/>
            <person name="Clifton S.W."/>
            <person name="Comeron J.M."/>
            <person name="Costello J.C."/>
            <person name="Coyne J.A."/>
            <person name="Daub J."/>
            <person name="David R.G."/>
            <person name="Delcher A.L."/>
            <person name="Delehaunty K."/>
            <person name="Do C.B."/>
            <person name="Ebling H."/>
            <person name="Edwards K."/>
            <person name="Eickbush T."/>
            <person name="Evans J.D."/>
            <person name="Filipski A."/>
            <person name="Findeiss S."/>
            <person name="Freyhult E."/>
            <person name="Fulton L."/>
            <person name="Fulton R."/>
            <person name="Garcia A.C."/>
            <person name="Gardiner A."/>
            <person name="Garfield D.A."/>
            <person name="Garvin B.E."/>
            <person name="Gibson G."/>
            <person name="Gilbert D."/>
            <person name="Gnerre S."/>
            <person name="Godfrey J."/>
            <person name="Good R."/>
            <person name="Gotea V."/>
            <person name="Gravely B."/>
            <person name="Greenberg A.J."/>
            <person name="Griffiths-Jones S."/>
            <person name="Gross S."/>
            <person name="Guigo R."/>
            <person name="Gustafson E.A."/>
            <person name="Haerty W."/>
            <person name="Hahn M.W."/>
            <person name="Halligan D.L."/>
            <person name="Halpern A.L."/>
            <person name="Halter G.M."/>
            <person name="Han M.V."/>
            <person name="Heger A."/>
            <person name="Hillier L."/>
            <person name="Hinrichs A.S."/>
            <person name="Holmes I."/>
            <person name="Hoskins R.A."/>
            <person name="Hubisz M.J."/>
            <person name="Hultmark D."/>
            <person name="Huntley M.A."/>
            <person name="Jaffe D.B."/>
            <person name="Jagadeeshan S."/>
            <person name="Jeck W.R."/>
            <person name="Johnson J."/>
            <person name="Jones C.D."/>
            <person name="Jordan W.C."/>
            <person name="Karpen G.H."/>
            <person name="Kataoka E."/>
            <person name="Keightley P.D."/>
            <person name="Kheradpour P."/>
            <person name="Kirkness E.F."/>
            <person name="Koerich L.B."/>
            <person name="Kristiansen K."/>
            <person name="Kudrna D."/>
            <person name="Kulathinal R.J."/>
            <person name="Kumar S."/>
            <person name="Kwok R."/>
            <person name="Lander E."/>
            <person name="Langley C.H."/>
            <person name="Lapoint R."/>
            <person name="Lazzaro B.P."/>
            <person name="Lee S.J."/>
            <person name="Levesque L."/>
            <person name="Li R."/>
            <person name="Lin C.F."/>
            <person name="Lin M.F."/>
            <person name="Lindblad-Toh K."/>
            <person name="Llopart A."/>
            <person name="Long M."/>
            <person name="Low L."/>
            <person name="Lozovsky E."/>
            <person name="Lu J."/>
            <person name="Luo M."/>
            <person name="Machado C.A."/>
            <person name="Makalowski W."/>
            <person name="Marzo M."/>
            <person name="Matsuda M."/>
            <person name="Matzkin L."/>
            <person name="McAllister B."/>
            <person name="McBride C.S."/>
            <person name="McKernan B."/>
            <person name="McKernan K."/>
            <person name="Mendez-Lago M."/>
            <person name="Minx P."/>
            <person name="Mollenhauer M.U."/>
            <person name="Montooth K."/>
            <person name="Mount S.M."/>
            <person name="Mu X."/>
            <person name="Myers E."/>
            <person name="Negre B."/>
            <person name="Newfeld S."/>
            <person name="Nielsen R."/>
            <person name="Noor M.A."/>
            <person name="O'Grady P."/>
            <person name="Pachter L."/>
            <person name="Papaceit M."/>
            <person name="Parisi M.J."/>
            <person name="Parisi M."/>
            <person name="Parts L."/>
            <person name="Pedersen J.S."/>
            <person name="Pesole G."/>
            <person name="Phillippy A.M."/>
            <person name="Ponting C.P."/>
            <person name="Pop M."/>
            <person name="Porcelli D."/>
            <person name="Powell J.R."/>
            <person name="Prohaska S."/>
            <person name="Pruitt K."/>
            <person name="Puig M."/>
            <person name="Quesneville H."/>
            <person name="Ram K.R."/>
            <person name="Rand D."/>
            <person name="Rasmussen M.D."/>
            <person name="Reed L.K."/>
            <person name="Reenan R."/>
            <person name="Reily A."/>
            <person name="Remington K.A."/>
            <person name="Rieger T.T."/>
            <person name="Ritchie M.G."/>
            <person name="Robin C."/>
            <person name="Rogers Y.H."/>
            <person name="Rohde C."/>
            <person name="Rozas J."/>
            <person name="Rubenfield M.J."/>
            <person name="Ruiz A."/>
            <person name="Russo S."/>
            <person name="Salzberg S.L."/>
            <person name="Sanchez-Gracia A."/>
            <person name="Saranga D.J."/>
            <person name="Sato H."/>
            <person name="Schaeffer S.W."/>
            <person name="Schatz M.C."/>
            <person name="Schlenke T."/>
            <person name="Schwartz R."/>
            <person name="Segarra C."/>
            <person name="Singh R.S."/>
            <person name="Sirot L."/>
            <person name="Sirota M."/>
            <person name="Sisneros N.B."/>
            <person name="Smith C.D."/>
            <person name="Smith T.F."/>
            <person name="Spieth J."/>
            <person name="Stage D.E."/>
            <person name="Stark A."/>
            <person name="Stephan W."/>
            <person name="Strausberg R.L."/>
            <person name="Strempel S."/>
            <person name="Sturgill D."/>
            <person name="Sutton G."/>
            <person name="Sutton G.G."/>
            <person name="Tao W."/>
            <person name="Teichmann S."/>
            <person name="Tobari Y.N."/>
            <person name="Tomimura Y."/>
            <person name="Tsolas J.M."/>
            <person name="Valente V.L."/>
            <person name="Venter E."/>
            <person name="Venter J.C."/>
            <person name="Vicario S."/>
            <person name="Vieira F.G."/>
            <person name="Vilella A.J."/>
            <person name="Villasante A."/>
            <person name="Walenz B."/>
            <person name="Wang J."/>
            <person name="Wasserman M."/>
            <person name="Watts T."/>
            <person name="Wilson D."/>
            <person name="Wilson R.K."/>
            <person name="Wing R.A."/>
            <person name="Wolfner M.F."/>
            <person name="Wong A."/>
            <person name="Wong G.K."/>
            <person name="Wu C.I."/>
            <person name="Wu G."/>
            <person name="Yamamoto D."/>
            <person name="Yang H.P."/>
            <person name="Yang S.P."/>
            <person name="Yorke J.A."/>
            <person name="Yoshida K."/>
            <person name="Zdobnov E."/>
            <person name="Zhang P."/>
            <person name="Zhang Y."/>
            <person name="Zimin A.V."/>
            <person name="Baldwin J."/>
            <person name="Abdouelleil A."/>
            <person name="Abdulkadir J."/>
            <person name="Abebe A."/>
            <person name="Abera B."/>
            <person name="Abreu J."/>
            <person name="Acer S.C."/>
            <person name="Aftuck L."/>
            <person name="Alexander A."/>
            <person name="An P."/>
            <person name="Anderson E."/>
            <person name="Anderson S."/>
            <person name="Arachi H."/>
            <person name="Azer M."/>
            <person name="Bachantsang P."/>
            <person name="Barry A."/>
            <person name="Bayul T."/>
            <person name="Berlin A."/>
            <person name="Bessette D."/>
            <person name="Bloom T."/>
            <person name="Blye J."/>
            <person name="Boguslavskiy L."/>
            <person name="Bonnet C."/>
            <person name="Boukhgalter B."/>
            <person name="Bourzgui I."/>
            <person name="Brown A."/>
            <person name="Cahill P."/>
            <person name="Channer S."/>
            <person name="Cheshatsang Y."/>
            <person name="Chuda L."/>
            <person name="Citroen M."/>
            <person name="Collymore A."/>
            <person name="Cooke P."/>
            <person name="Costello M."/>
            <person name="D'Aco K."/>
            <person name="Daza R."/>
            <person name="De Haan G."/>
            <person name="DeGray S."/>
            <person name="DeMaso C."/>
            <person name="Dhargay N."/>
            <person name="Dooley K."/>
            <person name="Dooley E."/>
            <person name="Doricent M."/>
            <person name="Dorje P."/>
            <person name="Dorjee K."/>
            <person name="Dupes A."/>
            <person name="Elong R."/>
            <person name="Falk J."/>
            <person name="Farina A."/>
            <person name="Faro S."/>
            <person name="Ferguson D."/>
            <person name="Fisher S."/>
            <person name="Foley C.D."/>
            <person name="Franke A."/>
            <person name="Friedrich D."/>
            <person name="Gadbois L."/>
            <person name="Gearin G."/>
            <person name="Gearin C.R."/>
            <person name="Giannoukos G."/>
            <person name="Goode T."/>
            <person name="Graham J."/>
            <person name="Grandbois E."/>
            <person name="Grewal S."/>
            <person name="Gyaltsen K."/>
            <person name="Hafez N."/>
            <person name="Hagos B."/>
            <person name="Hall J."/>
            <person name="Henson C."/>
            <person name="Hollinger A."/>
            <person name="Honan T."/>
            <person name="Huard M.D."/>
            <person name="Hughes L."/>
            <person name="Hurhula B."/>
            <person name="Husby M.E."/>
            <person name="Kamat A."/>
            <person name="Kanga B."/>
            <person name="Kashin S."/>
            <person name="Khazanovich D."/>
            <person name="Kisner P."/>
            <person name="Lance K."/>
            <person name="Lara M."/>
            <person name="Lee W."/>
            <person name="Lennon N."/>
            <person name="Letendre F."/>
            <person name="LeVine R."/>
            <person name="Lipovsky A."/>
            <person name="Liu X."/>
            <person name="Liu J."/>
            <person name="Liu S."/>
            <person name="Lokyitsang T."/>
            <person name="Lokyitsang Y."/>
            <person name="Lubonja R."/>
            <person name="Lui A."/>
            <person name="MacDonald P."/>
            <person name="Magnisalis V."/>
            <person name="Maru K."/>
            <person name="Matthews C."/>
            <person name="McCusker W."/>
            <person name="McDonough S."/>
            <person name="Mehta T."/>
            <person name="Meldrim J."/>
            <person name="Meneus L."/>
            <person name="Mihai O."/>
            <person name="Mihalev A."/>
            <person name="Mihova T."/>
            <person name="Mittelman R."/>
            <person name="Mlenga V."/>
            <person name="Montmayeur A."/>
            <person name="Mulrain L."/>
            <person name="Navidi A."/>
            <person name="Naylor J."/>
            <person name="Negash T."/>
            <person name="Nguyen T."/>
            <person name="Nguyen N."/>
            <person name="Nicol R."/>
            <person name="Norbu C."/>
            <person name="Norbu N."/>
            <person name="Novod N."/>
            <person name="O'Neill B."/>
            <person name="Osman S."/>
            <person name="Markiewicz E."/>
            <person name="Oyono O.L."/>
            <person name="Patti C."/>
            <person name="Phunkhang P."/>
            <person name="Pierre F."/>
            <person name="Priest M."/>
            <person name="Raghuraman S."/>
            <person name="Rege F."/>
            <person name="Reyes R."/>
            <person name="Rise C."/>
            <person name="Rogov P."/>
            <person name="Ross K."/>
            <person name="Ryan E."/>
            <person name="Settipalli S."/>
            <person name="Shea T."/>
            <person name="Sherpa N."/>
            <person name="Shi L."/>
            <person name="Shih D."/>
            <person name="Sparrow T."/>
            <person name="Spaulding J."/>
            <person name="Stalker J."/>
            <person name="Stange-Thomann N."/>
            <person name="Stavropoulos S."/>
            <person name="Stone C."/>
            <person name="Strader C."/>
            <person name="Tesfaye S."/>
            <person name="Thomson T."/>
            <person name="Thoulutsang Y."/>
            <person name="Thoulutsang D."/>
            <person name="Topham K."/>
            <person name="Topping I."/>
            <person name="Tsamla T."/>
            <person name="Vassiliev H."/>
            <person name="Vo A."/>
            <person name="Wangchuk T."/>
            <person name="Wangdi T."/>
            <person name="Weiand M."/>
            <person name="Wilkinson J."/>
            <person name="Wilson A."/>
            <person name="Yadav S."/>
            <person name="Young G."/>
            <person name="Yu Q."/>
            <person name="Zembek L."/>
            <person name="Zhong D."/>
            <person name="Zimmer A."/>
            <person name="Zwirko Z."/>
            <person name="Jaffe D.B."/>
            <person name="Alvarez P."/>
            <person name="Brockman W."/>
            <person name="Butler J."/>
            <person name="Chin C."/>
            <person name="Gnerre S."/>
            <person name="Grabherr M."/>
            <person name="Kleber M."/>
            <person name="Mauceli E."/>
            <person name="MacCallum I."/>
        </authorList>
    </citation>
    <scope>NUCLEOTIDE SEQUENCE [LARGE SCALE GENOMIC DNA]</scope>
    <source>
        <strain evidence="4">Tucson 14030-0811.24</strain>
    </source>
</reference>
<keyword evidence="2" id="KW-0732">Signal</keyword>
<proteinExistence type="predicted"/>
<feature type="signal peptide" evidence="2">
    <location>
        <begin position="1"/>
        <end position="20"/>
    </location>
</feature>
<dbReference type="OrthoDB" id="7865260at2759"/>
<evidence type="ECO:0000256" key="2">
    <source>
        <dbReference type="SAM" id="SignalP"/>
    </source>
</evidence>
<evidence type="ECO:0000256" key="1">
    <source>
        <dbReference type="SAM" id="MobiDB-lite"/>
    </source>
</evidence>
<evidence type="ECO:0000313" key="3">
    <source>
        <dbReference type="EMBL" id="EDW77254.2"/>
    </source>
</evidence>
<keyword evidence="4" id="KW-1185">Reference proteome</keyword>
<feature type="compositionally biased region" description="Basic and acidic residues" evidence="1">
    <location>
        <begin position="308"/>
        <end position="320"/>
    </location>
</feature>
<dbReference type="HOGENOM" id="CLU_600319_0_0_1"/>
<dbReference type="FunCoup" id="B4MYR5">
    <property type="interactions" value="58"/>
</dbReference>
<evidence type="ECO:0000313" key="4">
    <source>
        <dbReference type="Proteomes" id="UP000007798"/>
    </source>
</evidence>
<dbReference type="AlphaFoldDB" id="B4MYR5"/>
<dbReference type="SMR" id="B4MYR5"/>
<protein>
    <submittedName>
        <fullName evidence="3">Uncharacterized protein</fullName>
    </submittedName>
</protein>
<feature type="non-terminal residue" evidence="3">
    <location>
        <position position="336"/>
    </location>
</feature>
<feature type="chain" id="PRO_5006458134" evidence="2">
    <location>
        <begin position="21"/>
        <end position="336"/>
    </location>
</feature>
<gene>
    <name evidence="3" type="primary">Dwil\GK18186</name>
    <name evidence="3" type="ORF">Dwil_GK18186</name>
</gene>
<dbReference type="STRING" id="7260.B4MYR5"/>
<organism evidence="3 4">
    <name type="scientific">Drosophila willistoni</name>
    <name type="common">Fruit fly</name>
    <dbReference type="NCBI Taxonomy" id="7260"/>
    <lineage>
        <taxon>Eukaryota</taxon>
        <taxon>Metazoa</taxon>
        <taxon>Ecdysozoa</taxon>
        <taxon>Arthropoda</taxon>
        <taxon>Hexapoda</taxon>
        <taxon>Insecta</taxon>
        <taxon>Pterygota</taxon>
        <taxon>Neoptera</taxon>
        <taxon>Endopterygota</taxon>
        <taxon>Diptera</taxon>
        <taxon>Brachycera</taxon>
        <taxon>Muscomorpha</taxon>
        <taxon>Ephydroidea</taxon>
        <taxon>Drosophilidae</taxon>
        <taxon>Drosophila</taxon>
        <taxon>Sophophora</taxon>
    </lineage>
</organism>
<sequence length="336" mass="37997">MKVQLVAILVLVNYFGLSSAIVEQGIDEWLKEAAEELGETNNLLKHIDTVNGQIKSNLEEQRKALEAVAQIEELLAKQIAFEDAKSEVLLEAFKKISVNGEAYAEITGKELRGLAQLQEGTKQLIVSLERKLEGFQRHVVNSARGIDQSIDQLTRLVTRAILPQLNGLQCSFDSLETSQINIEVELKNLGRIKDVSENTNAKLSILEHQLKDLNNTQTIGLDRLTAAVKHLKPLNSWEIEGALRELIISQKRIELDLESREKRPHYSPEADYYPEIYEPKGHDSRLKPEVYPQHQSKPQAIPKPPKQSHPESYSHHEPHPQPHVKPVDLVQVWSIA</sequence>
<name>B4MYR5_DROWI</name>
<dbReference type="eggNOG" id="ENOG502TAWB">
    <property type="taxonomic scope" value="Eukaryota"/>
</dbReference>
<feature type="region of interest" description="Disordered" evidence="1">
    <location>
        <begin position="260"/>
        <end position="327"/>
    </location>
</feature>
<dbReference type="EMBL" id="CH963913">
    <property type="protein sequence ID" value="EDW77254.2"/>
    <property type="molecule type" value="Genomic_DNA"/>
</dbReference>